<dbReference type="SUPFAM" id="SSF159121">
    <property type="entry name" value="BC4932-like"/>
    <property type="match status" value="1"/>
</dbReference>
<dbReference type="InterPro" id="IPR006542">
    <property type="entry name" value="DUF1093"/>
</dbReference>
<name>A0A940P6R2_9ENTE</name>
<keyword evidence="2" id="KW-1185">Reference proteome</keyword>
<proteinExistence type="predicted"/>
<organism evidence="1 2">
    <name type="scientific">Vagococcus allomyrinae</name>
    <dbReference type="NCBI Taxonomy" id="2794353"/>
    <lineage>
        <taxon>Bacteria</taxon>
        <taxon>Bacillati</taxon>
        <taxon>Bacillota</taxon>
        <taxon>Bacilli</taxon>
        <taxon>Lactobacillales</taxon>
        <taxon>Enterococcaceae</taxon>
        <taxon>Vagococcus</taxon>
    </lineage>
</organism>
<dbReference type="PANTHER" id="PTHR36433:SF2">
    <property type="entry name" value="YXEA FAMILY PROTEIN"/>
    <property type="match status" value="1"/>
</dbReference>
<dbReference type="NCBIfam" id="TIGR01655">
    <property type="entry name" value="yxeA_fam"/>
    <property type="match status" value="1"/>
</dbReference>
<dbReference type="Proteomes" id="UP000674938">
    <property type="component" value="Unassembled WGS sequence"/>
</dbReference>
<reference evidence="1" key="1">
    <citation type="submission" date="2020-12" db="EMBL/GenBank/DDBJ databases">
        <title>Vagococcus allomyrinae sp. nov. and Enterococcus lavae sp. nov., isolated from the larvae of Allomyrina dichotoma.</title>
        <authorList>
            <person name="Lee S.D."/>
        </authorList>
    </citation>
    <scope>NUCLEOTIDE SEQUENCE</scope>
    <source>
        <strain evidence="1">BWB3-3</strain>
    </source>
</reference>
<dbReference type="EMBL" id="JAEEGA010000004">
    <property type="protein sequence ID" value="MBP1040771.1"/>
    <property type="molecule type" value="Genomic_DNA"/>
</dbReference>
<evidence type="ECO:0000313" key="2">
    <source>
        <dbReference type="Proteomes" id="UP000674938"/>
    </source>
</evidence>
<gene>
    <name evidence="1" type="ORF">I6N95_07120</name>
</gene>
<accession>A0A940P6R2</accession>
<dbReference type="PANTHER" id="PTHR36433">
    <property type="entry name" value="HYPOTHETICAL CYTOSOLIC PROTEIN"/>
    <property type="match status" value="1"/>
</dbReference>
<dbReference type="Pfam" id="PF06486">
    <property type="entry name" value="DUF1093"/>
    <property type="match status" value="1"/>
</dbReference>
<dbReference type="AlphaFoldDB" id="A0A940P6R2"/>
<comment type="caution">
    <text evidence="1">The sequence shown here is derived from an EMBL/GenBank/DDBJ whole genome shotgun (WGS) entry which is preliminary data.</text>
</comment>
<protein>
    <submittedName>
        <fullName evidence="1">YxeA family protein</fullName>
    </submittedName>
</protein>
<dbReference type="RefSeq" id="WP_209526146.1">
    <property type="nucleotide sequence ID" value="NZ_JAEEGA010000004.1"/>
</dbReference>
<sequence length="131" mass="14921">MKRKIFLIGLPLLLIIGIFFAAPSLTRNHTSSTAMVIDLLNPRISNSILYVKTSADYEESFIDDANGQENFTYLTVGYDQHGVSRKILYTSFGRKMTPDKYLKLLIKGQNVRTFEEVQPESIPEKAFDQLN</sequence>
<dbReference type="InterPro" id="IPR036166">
    <property type="entry name" value="YxeA-like_sf"/>
</dbReference>
<evidence type="ECO:0000313" key="1">
    <source>
        <dbReference type="EMBL" id="MBP1040771.1"/>
    </source>
</evidence>
<dbReference type="Gene3D" id="2.40.50.480">
    <property type="match status" value="1"/>
</dbReference>